<organism evidence="9 10">
    <name type="scientific">Sphenostylis stenocarpa</name>
    <dbReference type="NCBI Taxonomy" id="92480"/>
    <lineage>
        <taxon>Eukaryota</taxon>
        <taxon>Viridiplantae</taxon>
        <taxon>Streptophyta</taxon>
        <taxon>Embryophyta</taxon>
        <taxon>Tracheophyta</taxon>
        <taxon>Spermatophyta</taxon>
        <taxon>Magnoliopsida</taxon>
        <taxon>eudicotyledons</taxon>
        <taxon>Gunneridae</taxon>
        <taxon>Pentapetalae</taxon>
        <taxon>rosids</taxon>
        <taxon>fabids</taxon>
        <taxon>Fabales</taxon>
        <taxon>Fabaceae</taxon>
        <taxon>Papilionoideae</taxon>
        <taxon>50 kb inversion clade</taxon>
        <taxon>NPAAA clade</taxon>
        <taxon>indigoferoid/millettioid clade</taxon>
        <taxon>Phaseoleae</taxon>
        <taxon>Sphenostylis</taxon>
    </lineage>
</organism>
<dbReference type="Gene3D" id="1.25.10.10">
    <property type="entry name" value="Leucine-rich Repeat Variant"/>
    <property type="match status" value="2"/>
</dbReference>
<dbReference type="FunFam" id="1.25.10.10:FF:000491">
    <property type="entry name" value="RING-type E3 ubiquitin transferase"/>
    <property type="match status" value="1"/>
</dbReference>
<dbReference type="SMART" id="SM00504">
    <property type="entry name" value="Ubox"/>
    <property type="match status" value="1"/>
</dbReference>
<dbReference type="InterPro" id="IPR058678">
    <property type="entry name" value="ARM_PUB"/>
</dbReference>
<dbReference type="PROSITE" id="PS50176">
    <property type="entry name" value="ARM_REPEAT"/>
    <property type="match status" value="2"/>
</dbReference>
<dbReference type="InterPro" id="IPR003613">
    <property type="entry name" value="Ubox_domain"/>
</dbReference>
<feature type="domain" description="U-box" evidence="8">
    <location>
        <begin position="307"/>
        <end position="381"/>
    </location>
</feature>
<proteinExistence type="predicted"/>
<evidence type="ECO:0000256" key="1">
    <source>
        <dbReference type="ARBA" id="ARBA00000900"/>
    </source>
</evidence>
<dbReference type="InterPro" id="IPR013083">
    <property type="entry name" value="Znf_RING/FYVE/PHD"/>
</dbReference>
<dbReference type="EC" id="2.3.2.27" evidence="3"/>
<dbReference type="PANTHER" id="PTHR23315:SF224">
    <property type="entry name" value="U-BOX DOMAIN-CONTAINING PROTEIN 1"/>
    <property type="match status" value="1"/>
</dbReference>
<sequence>MAAPQRANFVNHENEQKRPIKVRGTMNDVLSAMMISQGLFPSGSLLDSLIHISKEVGSMEKFPFLHIRNVSSMTRRIKLLSSLFEEIQETDTPLPPSSILCLTELFSVIRRAKVLIQGCKDGSSLWSLIQLEFISNQFYVLVKEMGRALDILPLSLLNVTSDVREQVELLHKQAKRAEILIDPRELQRREQIIQIMANNSLQNKKNKGFIDFGKVEEILSGIGMRTTSDYDEEISKLEAEAQNQAGTGGLLIVSNINNLISLVSYSKSMIFRDGESDRNEEDCKPLSSFLYNKVHDSSSSSQSMTPNVPDEFRCPISLDLMRDPVIVSSGHTYDRTSIAQWINSGNHTCPKSGQRLIHTALIPNYALKSLVQQWCYDNNVPVHEPKSEGNNNKNSKEEAIDHISANKAAADAVKMTAEFLVGKLATGSADIQRQAAYELRLLAKTGMVNRGVIAEVGAIPFLVTLLGSQDSRIQEHAVTTLFNLSIFDNNKILIMAAGAVDSIVEVLESGKTMEARENAAASIYSLSMVDELKVQIGGRPRAIPALVGLLKEGTPIGKKDAASALFNLAVYNPNKVSVVKAGAVLVLVELLIDDKAGITDDALAVLASLLGCSDGLEEIRNSRALVPLLIDLLRFGSVKGKENSITLLLGLCKEEGEVVARRLLANPRSIPSLQSLAADGSLRARRKADALLRFLNRFCSQPHHSV</sequence>
<dbReference type="Gene3D" id="3.30.40.10">
    <property type="entry name" value="Zinc/RING finger domain, C3HC4 (zinc finger)"/>
    <property type="match status" value="1"/>
</dbReference>
<dbReference type="AlphaFoldDB" id="A0AA86SYH6"/>
<accession>A0AA86SYH6</accession>
<name>A0AA86SYH6_9FABA</name>
<dbReference type="GO" id="GO:0061630">
    <property type="term" value="F:ubiquitin protein ligase activity"/>
    <property type="evidence" value="ECO:0007669"/>
    <property type="project" value="UniProtKB-EC"/>
</dbReference>
<evidence type="ECO:0000256" key="2">
    <source>
        <dbReference type="ARBA" id="ARBA00004906"/>
    </source>
</evidence>
<dbReference type="Pfam" id="PF25598">
    <property type="entry name" value="ARM_PUB"/>
    <property type="match status" value="1"/>
</dbReference>
<dbReference type="PROSITE" id="PS51698">
    <property type="entry name" value="U_BOX"/>
    <property type="match status" value="1"/>
</dbReference>
<dbReference type="InterPro" id="IPR011989">
    <property type="entry name" value="ARM-like"/>
</dbReference>
<feature type="repeat" description="ARM" evidence="7">
    <location>
        <begin position="457"/>
        <end position="499"/>
    </location>
</feature>
<dbReference type="Gramene" id="rna-AYBTSS11_LOCUS23040">
    <property type="protein sequence ID" value="CAJ1971043.1"/>
    <property type="gene ID" value="gene-AYBTSS11_LOCUS23040"/>
</dbReference>
<protein>
    <recommendedName>
        <fullName evidence="3">RING-type E3 ubiquitin transferase</fullName>
        <ecNumber evidence="3">2.3.2.27</ecNumber>
    </recommendedName>
</protein>
<dbReference type="Proteomes" id="UP001189624">
    <property type="component" value="Chromosome 8"/>
</dbReference>
<dbReference type="CDD" id="cd16664">
    <property type="entry name" value="RING-Ubox_PUB"/>
    <property type="match status" value="1"/>
</dbReference>
<comment type="catalytic activity">
    <reaction evidence="1">
        <text>S-ubiquitinyl-[E2 ubiquitin-conjugating enzyme]-L-cysteine + [acceptor protein]-L-lysine = [E2 ubiquitin-conjugating enzyme]-L-cysteine + N(6)-ubiquitinyl-[acceptor protein]-L-lysine.</text>
        <dbReference type="EC" id="2.3.2.27"/>
    </reaction>
</comment>
<dbReference type="PANTHER" id="PTHR23315">
    <property type="entry name" value="U BOX DOMAIN-CONTAINING"/>
    <property type="match status" value="1"/>
</dbReference>
<evidence type="ECO:0000256" key="6">
    <source>
        <dbReference type="ARBA" id="ARBA00022786"/>
    </source>
</evidence>
<reference evidence="9" key="1">
    <citation type="submission" date="2023-10" db="EMBL/GenBank/DDBJ databases">
        <authorList>
            <person name="Domelevo Entfellner J.-B."/>
        </authorList>
    </citation>
    <scope>NUCLEOTIDE SEQUENCE</scope>
</reference>
<evidence type="ECO:0000256" key="5">
    <source>
        <dbReference type="ARBA" id="ARBA00022737"/>
    </source>
</evidence>
<keyword evidence="6" id="KW-0833">Ubl conjugation pathway</keyword>
<keyword evidence="10" id="KW-1185">Reference proteome</keyword>
<comment type="pathway">
    <text evidence="2">Protein modification; protein ubiquitination.</text>
</comment>
<dbReference type="Pfam" id="PF04564">
    <property type="entry name" value="U-box"/>
    <property type="match status" value="1"/>
</dbReference>
<evidence type="ECO:0000313" key="10">
    <source>
        <dbReference type="Proteomes" id="UP001189624"/>
    </source>
</evidence>
<feature type="repeat" description="ARM" evidence="7">
    <location>
        <begin position="541"/>
        <end position="583"/>
    </location>
</feature>
<keyword evidence="4" id="KW-0808">Transferase</keyword>
<evidence type="ECO:0000256" key="3">
    <source>
        <dbReference type="ARBA" id="ARBA00012483"/>
    </source>
</evidence>
<dbReference type="InterPro" id="IPR045210">
    <property type="entry name" value="RING-Ubox_PUB"/>
</dbReference>
<evidence type="ECO:0000259" key="8">
    <source>
        <dbReference type="PROSITE" id="PS51698"/>
    </source>
</evidence>
<evidence type="ECO:0000256" key="4">
    <source>
        <dbReference type="ARBA" id="ARBA00022679"/>
    </source>
</evidence>
<dbReference type="Pfam" id="PF25368">
    <property type="entry name" value="PUB10_N"/>
    <property type="match status" value="1"/>
</dbReference>
<dbReference type="FunFam" id="3.30.40.10:FF:000114">
    <property type="entry name" value="RING-type E3 ubiquitin transferase"/>
    <property type="match status" value="1"/>
</dbReference>
<dbReference type="SMART" id="SM00185">
    <property type="entry name" value="ARM"/>
    <property type="match status" value="6"/>
</dbReference>
<dbReference type="InterPro" id="IPR016024">
    <property type="entry name" value="ARM-type_fold"/>
</dbReference>
<gene>
    <name evidence="9" type="ORF">AYBTSS11_LOCUS23040</name>
</gene>
<dbReference type="InterPro" id="IPR000225">
    <property type="entry name" value="Armadillo"/>
</dbReference>
<evidence type="ECO:0000313" key="9">
    <source>
        <dbReference type="EMBL" id="CAJ1971043.1"/>
    </source>
</evidence>
<keyword evidence="5" id="KW-0677">Repeat</keyword>
<dbReference type="GO" id="GO:0016567">
    <property type="term" value="P:protein ubiquitination"/>
    <property type="evidence" value="ECO:0007669"/>
    <property type="project" value="InterPro"/>
</dbReference>
<dbReference type="SUPFAM" id="SSF48371">
    <property type="entry name" value="ARM repeat"/>
    <property type="match status" value="1"/>
</dbReference>
<dbReference type="EMBL" id="OY731405">
    <property type="protein sequence ID" value="CAJ1971043.1"/>
    <property type="molecule type" value="Genomic_DNA"/>
</dbReference>
<dbReference type="SUPFAM" id="SSF57850">
    <property type="entry name" value="RING/U-box"/>
    <property type="match status" value="1"/>
</dbReference>
<dbReference type="InterPro" id="IPR057623">
    <property type="entry name" value="PUB12-19-like_N"/>
</dbReference>
<evidence type="ECO:0000256" key="7">
    <source>
        <dbReference type="PROSITE-ProRule" id="PRU00259"/>
    </source>
</evidence>